<dbReference type="HOGENOM" id="CLU_020413_1_1_9"/>
<keyword evidence="2" id="KW-0378">Hydrolase</keyword>
<reference evidence="2 3" key="1">
    <citation type="submission" date="2011-05" db="EMBL/GenBank/DDBJ databases">
        <title>Complete sequence of Desulfotomaculum carboxydivorans CO-1-SRB.</title>
        <authorList>
            <consortium name="US DOE Joint Genome Institute"/>
            <person name="Lucas S."/>
            <person name="Han J."/>
            <person name="Lapidus A."/>
            <person name="Cheng J.-F."/>
            <person name="Goodwin L."/>
            <person name="Pitluck S."/>
            <person name="Peters L."/>
            <person name="Mikhailova N."/>
            <person name="Lu M."/>
            <person name="Han C."/>
            <person name="Tapia R."/>
            <person name="Land M."/>
            <person name="Hauser L."/>
            <person name="Kyrpides N."/>
            <person name="Ivanova N."/>
            <person name="Pagani I."/>
            <person name="Stams A."/>
            <person name="Plugge C."/>
            <person name="Muyzer G."/>
            <person name="Kuever J."/>
            <person name="Parshina S."/>
            <person name="Ivanova A."/>
            <person name="Nazina T."/>
            <person name="Woyke T."/>
        </authorList>
    </citation>
    <scope>NUCLEOTIDE SEQUENCE [LARGE SCALE GENOMIC DNA]</scope>
    <source>
        <strain evidence="3">DSM 14880 / VKM B-2319 / CO-1-SRB</strain>
    </source>
</reference>
<evidence type="ECO:0000259" key="1">
    <source>
        <dbReference type="Pfam" id="PF02538"/>
    </source>
</evidence>
<dbReference type="KEGG" id="dca:Desca_0549"/>
<keyword evidence="3" id="KW-1185">Reference proteome</keyword>
<organism evidence="2 3">
    <name type="scientific">Desulfotomaculum nigrificans (strain DSM 14880 / VKM B-2319 / CO-1-SRB)</name>
    <name type="common">Desulfotomaculum carboxydivorans</name>
    <dbReference type="NCBI Taxonomy" id="868595"/>
    <lineage>
        <taxon>Bacteria</taxon>
        <taxon>Bacillati</taxon>
        <taxon>Bacillota</taxon>
        <taxon>Clostridia</taxon>
        <taxon>Eubacteriales</taxon>
        <taxon>Desulfotomaculaceae</taxon>
        <taxon>Desulfotomaculum</taxon>
    </lineage>
</organism>
<gene>
    <name evidence="2" type="ordered locus">Desca_0549</name>
</gene>
<feature type="domain" description="Hydantoinase B/oxoprolinase" evidence="1">
    <location>
        <begin position="10"/>
        <end position="533"/>
    </location>
</feature>
<protein>
    <submittedName>
        <fullName evidence="2">5-oxoprolinase (ATP-hydrolyzing)</fullName>
        <ecNumber evidence="2">3.5.2.9</ecNumber>
    </submittedName>
</protein>
<proteinExistence type="predicted"/>
<dbReference type="Proteomes" id="UP000009226">
    <property type="component" value="Chromosome"/>
</dbReference>
<sequence length="583" mass="63586">MSQSINQPIDAFTLDIVKDSLIAIGEEMFYALARTSMSPIIYEVLDYASGLTDVNGQLLTQGNGATGFIGLLTFMVKETINKYGKDGLKPGDIIIINDPYVGGGSHLSDVGLVLPIFYNGELVAFSANKAHWTEVGGKDPGSWTTDSTEIFQEGLQFPCIKIFEEGKLNQALVDLIAANVRFPDLSLGDMWAQIAALRTGEKRFIELCDKYGKDVVMASIDRLLEHGEQMTRKQLAQLPKGTFEAVDYIDDDGVGNGPLKVQVKVTITDEKFICDFRGSHPQVLGPVNCSYAALVSAVRIIFMAITNPSQDVNDGIFRPLEVIADRGSIFACERPAAVSTYWETMIYGADLIWKALAPVLPHRLTAGHLLSVCAIIVSGMHPDTNEPFLIVEPSVGGWGAGQGKDGEPGQFCIGDGETFNVPVEVAETRYGIMVDEYSFRADGAGAGEFRGGSGCIRTYRALTDNQFVTATFGRHKYLPWGFNGGKDGSENSFSIIKANGEIDGPFGKYARYPLNKNDVVRLVTATGGGYGDPFKRPAEKVVMDVKNEFITLEQARNDYGVIINPETLAVEGFTEERLQKERN</sequence>
<dbReference type="eggNOG" id="COG0146">
    <property type="taxonomic scope" value="Bacteria"/>
</dbReference>
<dbReference type="RefSeq" id="WP_013809691.1">
    <property type="nucleotide sequence ID" value="NC_015565.1"/>
</dbReference>
<dbReference type="STRING" id="868595.Desca_0549"/>
<dbReference type="InterPro" id="IPR003692">
    <property type="entry name" value="Hydantoinase_B"/>
</dbReference>
<dbReference type="Pfam" id="PF02538">
    <property type="entry name" value="Hydantoinase_B"/>
    <property type="match status" value="1"/>
</dbReference>
<dbReference type="EMBL" id="CP002736">
    <property type="protein sequence ID" value="AEF93439.1"/>
    <property type="molecule type" value="Genomic_DNA"/>
</dbReference>
<accession>F6B7R7</accession>
<dbReference type="AlphaFoldDB" id="F6B7R7"/>
<dbReference type="GO" id="GO:0006749">
    <property type="term" value="P:glutathione metabolic process"/>
    <property type="evidence" value="ECO:0007669"/>
    <property type="project" value="TreeGrafter"/>
</dbReference>
<evidence type="ECO:0000313" key="2">
    <source>
        <dbReference type="EMBL" id="AEF93439.1"/>
    </source>
</evidence>
<name>F6B7R7_DESCC</name>
<dbReference type="GO" id="GO:0005829">
    <property type="term" value="C:cytosol"/>
    <property type="evidence" value="ECO:0007669"/>
    <property type="project" value="TreeGrafter"/>
</dbReference>
<dbReference type="InterPro" id="IPR045079">
    <property type="entry name" value="Oxoprolinase-like"/>
</dbReference>
<dbReference type="GO" id="GO:0017168">
    <property type="term" value="F:5-oxoprolinase (ATP-hydrolyzing) activity"/>
    <property type="evidence" value="ECO:0007669"/>
    <property type="project" value="UniProtKB-EC"/>
</dbReference>
<dbReference type="EC" id="3.5.2.9" evidence="2"/>
<dbReference type="PANTHER" id="PTHR11365:SF23">
    <property type="entry name" value="HYPOTHETICAL 5-OXOPROLINASE (EUROFUNG)-RELATED"/>
    <property type="match status" value="1"/>
</dbReference>
<dbReference type="PANTHER" id="PTHR11365">
    <property type="entry name" value="5-OXOPROLINASE RELATED"/>
    <property type="match status" value="1"/>
</dbReference>
<evidence type="ECO:0000313" key="3">
    <source>
        <dbReference type="Proteomes" id="UP000009226"/>
    </source>
</evidence>